<dbReference type="AlphaFoldDB" id="A0AAN0UDT4"/>
<dbReference type="Proteomes" id="UP000000392">
    <property type="component" value="Chromosome"/>
</dbReference>
<sequence length="88" mass="10647">MIVQWHEAEKLKAYFERIHREIRDPAGMQNDAFKKLIYDLRGYENNLAQLESYCKRGNRLLTYENIMKLGLLFHKSDDLRKVRQFAEK</sequence>
<dbReference type="KEGG" id="acd:AOLE_13070"/>
<name>A0AAN0UDT4_ACISD</name>
<accession>A0AAN0UDT4</accession>
<protein>
    <submittedName>
        <fullName evidence="1">Uncharacterized protein</fullName>
    </submittedName>
</protein>
<dbReference type="EMBL" id="CP002080">
    <property type="protein sequence ID" value="ADI91501.1"/>
    <property type="molecule type" value="Genomic_DNA"/>
</dbReference>
<evidence type="ECO:0000313" key="1">
    <source>
        <dbReference type="EMBL" id="ADI91501.1"/>
    </source>
</evidence>
<organism evidence="1 2">
    <name type="scientific">Acinetobacter oleivorans (strain JCM 16667 / KCTC 23045 / DR1)</name>
    <dbReference type="NCBI Taxonomy" id="436717"/>
    <lineage>
        <taxon>Bacteria</taxon>
        <taxon>Pseudomonadati</taxon>
        <taxon>Pseudomonadota</taxon>
        <taxon>Gammaproteobacteria</taxon>
        <taxon>Moraxellales</taxon>
        <taxon>Moraxellaceae</taxon>
        <taxon>Acinetobacter</taxon>
    </lineage>
</organism>
<proteinExistence type="predicted"/>
<gene>
    <name evidence="1" type="ordered locus">AOLE_13070</name>
</gene>
<reference evidence="1 2" key="1">
    <citation type="journal article" date="2010" name="J. Bacteriol.">
        <title>Complete genome sequence of the diesel-degrading Acinetobacter sp. strain DR1.</title>
        <authorList>
            <person name="Jung J."/>
            <person name="Baek J.H."/>
            <person name="Park W."/>
        </authorList>
    </citation>
    <scope>NUCLEOTIDE SEQUENCE [LARGE SCALE GENOMIC DNA]</scope>
    <source>
        <strain evidence="2">JCM 16667 / KCTC 23045 / DR1</strain>
    </source>
</reference>
<evidence type="ECO:0000313" key="2">
    <source>
        <dbReference type="Proteomes" id="UP000000392"/>
    </source>
</evidence>